<organism evidence="1 2">
    <name type="scientific">Cytobacillus firmus</name>
    <name type="common">Bacillus firmus</name>
    <dbReference type="NCBI Taxonomy" id="1399"/>
    <lineage>
        <taxon>Bacteria</taxon>
        <taxon>Bacillati</taxon>
        <taxon>Bacillota</taxon>
        <taxon>Bacilli</taxon>
        <taxon>Bacillales</taxon>
        <taxon>Bacillaceae</taxon>
        <taxon>Cytobacillus</taxon>
    </lineage>
</organism>
<accession>A0A800MT79</accession>
<proteinExistence type="predicted"/>
<comment type="caution">
    <text evidence="1">The sequence shown here is derived from an EMBL/GenBank/DDBJ whole genome shotgun (WGS) entry which is preliminary data.</text>
</comment>
<protein>
    <submittedName>
        <fullName evidence="1">Uncharacterized protein</fullName>
    </submittedName>
</protein>
<evidence type="ECO:0000313" key="2">
    <source>
        <dbReference type="Proteomes" id="UP000465778"/>
    </source>
</evidence>
<dbReference type="Proteomes" id="UP000465778">
    <property type="component" value="Unassembled WGS sequence"/>
</dbReference>
<dbReference type="AlphaFoldDB" id="A0A800MT79"/>
<gene>
    <name evidence="1" type="ORF">KIS1582_4145</name>
</gene>
<name>A0A800MT79_CYTFI</name>
<dbReference type="EMBL" id="VDEM01000070">
    <property type="protein sequence ID" value="KAF0822063.1"/>
    <property type="molecule type" value="Genomic_DNA"/>
</dbReference>
<feature type="non-terminal residue" evidence="1">
    <location>
        <position position="45"/>
    </location>
</feature>
<sequence>MRESWHNAGFSYSYIKSCGPVTVKKEIVKDSLSYLNTKISFNIIY</sequence>
<reference evidence="1 2" key="1">
    <citation type="journal article" date="2020" name="G3 (Bethesda)">
        <title>Whole Genome Sequencing and Comparative Genomics of Two Nematicidal Bacillus Strains Reveals a Wide Range of Possible Virulence Factors.</title>
        <authorList>
            <person name="Susic N."/>
            <person name="Janezic S."/>
            <person name="Rupnik M."/>
            <person name="Geric Stare B."/>
        </authorList>
    </citation>
    <scope>NUCLEOTIDE SEQUENCE [LARGE SCALE GENOMIC DNA]</scope>
    <source>
        <strain evidence="1 2">I-1582</strain>
    </source>
</reference>
<evidence type="ECO:0000313" key="1">
    <source>
        <dbReference type="EMBL" id="KAF0822063.1"/>
    </source>
</evidence>